<evidence type="ECO:0000313" key="3">
    <source>
        <dbReference type="Proteomes" id="UP000823775"/>
    </source>
</evidence>
<feature type="non-terminal residue" evidence="2">
    <location>
        <position position="70"/>
    </location>
</feature>
<evidence type="ECO:0000313" key="2">
    <source>
        <dbReference type="EMBL" id="MCE5166175.1"/>
    </source>
</evidence>
<accession>A0ABS8Y2P4</accession>
<reference evidence="2 3" key="1">
    <citation type="journal article" date="2021" name="BMC Genomics">
        <title>Datura genome reveals duplications of psychoactive alkaloid biosynthetic genes and high mutation rate following tissue culture.</title>
        <authorList>
            <person name="Rajewski A."/>
            <person name="Carter-House D."/>
            <person name="Stajich J."/>
            <person name="Litt A."/>
        </authorList>
    </citation>
    <scope>NUCLEOTIDE SEQUENCE [LARGE SCALE GENOMIC DNA]</scope>
    <source>
        <strain evidence="2">AR-01</strain>
    </source>
</reference>
<dbReference type="Proteomes" id="UP000823775">
    <property type="component" value="Unassembled WGS sequence"/>
</dbReference>
<feature type="region of interest" description="Disordered" evidence="1">
    <location>
        <begin position="48"/>
        <end position="70"/>
    </location>
</feature>
<proteinExistence type="predicted"/>
<keyword evidence="3" id="KW-1185">Reference proteome</keyword>
<gene>
    <name evidence="2" type="ORF">HAX54_015334</name>
</gene>
<protein>
    <submittedName>
        <fullName evidence="2">Uncharacterized protein</fullName>
    </submittedName>
</protein>
<organism evidence="2 3">
    <name type="scientific">Datura stramonium</name>
    <name type="common">Jimsonweed</name>
    <name type="synonym">Common thornapple</name>
    <dbReference type="NCBI Taxonomy" id="4076"/>
    <lineage>
        <taxon>Eukaryota</taxon>
        <taxon>Viridiplantae</taxon>
        <taxon>Streptophyta</taxon>
        <taxon>Embryophyta</taxon>
        <taxon>Tracheophyta</taxon>
        <taxon>Spermatophyta</taxon>
        <taxon>Magnoliopsida</taxon>
        <taxon>eudicotyledons</taxon>
        <taxon>Gunneridae</taxon>
        <taxon>Pentapetalae</taxon>
        <taxon>asterids</taxon>
        <taxon>lamiids</taxon>
        <taxon>Solanales</taxon>
        <taxon>Solanaceae</taxon>
        <taxon>Solanoideae</taxon>
        <taxon>Datureae</taxon>
        <taxon>Datura</taxon>
    </lineage>
</organism>
<sequence length="70" mass="8519">NCWFHIWRRRRWRSRWPVSLPMEHHYGIVALMVVTFAMDCHWWRHDQGDGETTDQQTTEGPSPWPSRCPV</sequence>
<feature type="non-terminal residue" evidence="2">
    <location>
        <position position="1"/>
    </location>
</feature>
<comment type="caution">
    <text evidence="2">The sequence shown here is derived from an EMBL/GenBank/DDBJ whole genome shotgun (WGS) entry which is preliminary data.</text>
</comment>
<dbReference type="EMBL" id="JACEIK010019757">
    <property type="protein sequence ID" value="MCE5166175.1"/>
    <property type="molecule type" value="Genomic_DNA"/>
</dbReference>
<name>A0ABS8Y2P4_DATST</name>
<evidence type="ECO:0000256" key="1">
    <source>
        <dbReference type="SAM" id="MobiDB-lite"/>
    </source>
</evidence>